<dbReference type="Pfam" id="PF04263">
    <property type="entry name" value="TPK_catalytic"/>
    <property type="match status" value="1"/>
</dbReference>
<gene>
    <name evidence="7" type="ORF">NQ317_017846</name>
</gene>
<name>A0ABQ9K060_9CUCU</name>
<dbReference type="SUPFAM" id="SSF63862">
    <property type="entry name" value="Thiamin pyrophosphokinase, substrate-binding domain"/>
    <property type="match status" value="1"/>
</dbReference>
<proteinExistence type="predicted"/>
<keyword evidence="2" id="KW-0547">Nucleotide-binding</keyword>
<evidence type="ECO:0000256" key="1">
    <source>
        <dbReference type="ARBA" id="ARBA00022679"/>
    </source>
</evidence>
<dbReference type="CDD" id="cd07995">
    <property type="entry name" value="TPK"/>
    <property type="match status" value="1"/>
</dbReference>
<keyword evidence="1" id="KW-0808">Transferase</keyword>
<dbReference type="InterPro" id="IPR036371">
    <property type="entry name" value="TPK_B1-bd_sf"/>
</dbReference>
<dbReference type="InterPro" id="IPR007373">
    <property type="entry name" value="Thiamin_PyroPKinase_B1-bd"/>
</dbReference>
<feature type="domain" description="Thiamin pyrophosphokinase thiamin-binding" evidence="6">
    <location>
        <begin position="187"/>
        <end position="222"/>
    </location>
</feature>
<dbReference type="Gene3D" id="3.40.50.10240">
    <property type="entry name" value="Thiamin pyrophosphokinase, catalytic domain"/>
    <property type="match status" value="1"/>
</dbReference>
<comment type="caution">
    <text evidence="7">The sequence shown here is derived from an EMBL/GenBank/DDBJ whole genome shotgun (WGS) entry which is preliminary data.</text>
</comment>
<evidence type="ECO:0000313" key="8">
    <source>
        <dbReference type="Proteomes" id="UP001162164"/>
    </source>
</evidence>
<evidence type="ECO:0008006" key="9">
    <source>
        <dbReference type="Google" id="ProtNLM"/>
    </source>
</evidence>
<keyword evidence="4" id="KW-0067">ATP-binding</keyword>
<dbReference type="NCBIfam" id="TIGR01378">
    <property type="entry name" value="thi_PPkinase"/>
    <property type="match status" value="1"/>
</dbReference>
<reference evidence="7" key="1">
    <citation type="journal article" date="2023" name="Insect Mol. Biol.">
        <title>Genome sequencing provides insights into the evolution of gene families encoding plant cell wall-degrading enzymes in longhorned beetles.</title>
        <authorList>
            <person name="Shin N.R."/>
            <person name="Okamura Y."/>
            <person name="Kirsch R."/>
            <person name="Pauchet Y."/>
        </authorList>
    </citation>
    <scope>NUCLEOTIDE SEQUENCE</scope>
    <source>
        <strain evidence="7">MMC_N1</strain>
    </source>
</reference>
<protein>
    <recommendedName>
        <fullName evidence="9">Thiamine diphosphokinase</fullName>
    </recommendedName>
</protein>
<sequence>MNSFTNVINWTPCEDLIKNCKNLDYAIIILNTPINFNSNQQFIINLWNQAKVRVTVDGGTKKWVDWLTANECEFDNILNPNLITGDMDSLPEEVLNYFRNDYTKIVTTPDQNETDYTKALQELNKYCNAENIEIKTIYVLVDTCGRFDQIMANINTLYKSTAIIQNVQLFQIAASSITWLLQRGRHSISIPVNLRSNQEWCSLIPIGKPCVITSTGLKWNIGKIQMHVIC</sequence>
<dbReference type="PANTHER" id="PTHR13622">
    <property type="entry name" value="THIAMIN PYROPHOSPHOKINASE"/>
    <property type="match status" value="1"/>
</dbReference>
<evidence type="ECO:0000259" key="5">
    <source>
        <dbReference type="Pfam" id="PF04263"/>
    </source>
</evidence>
<evidence type="ECO:0000313" key="7">
    <source>
        <dbReference type="EMBL" id="KAJ8983743.1"/>
    </source>
</evidence>
<dbReference type="PANTHER" id="PTHR13622:SF8">
    <property type="entry name" value="THIAMIN PYROPHOSPHOKINASE 1"/>
    <property type="match status" value="1"/>
</dbReference>
<evidence type="ECO:0000256" key="3">
    <source>
        <dbReference type="ARBA" id="ARBA00022777"/>
    </source>
</evidence>
<evidence type="ECO:0000259" key="6">
    <source>
        <dbReference type="Pfam" id="PF04265"/>
    </source>
</evidence>
<dbReference type="InterPro" id="IPR036759">
    <property type="entry name" value="TPK_catalytic_sf"/>
</dbReference>
<dbReference type="SUPFAM" id="SSF63999">
    <property type="entry name" value="Thiamin pyrophosphokinase, catalytic domain"/>
    <property type="match status" value="1"/>
</dbReference>
<organism evidence="7 8">
    <name type="scientific">Molorchus minor</name>
    <dbReference type="NCBI Taxonomy" id="1323400"/>
    <lineage>
        <taxon>Eukaryota</taxon>
        <taxon>Metazoa</taxon>
        <taxon>Ecdysozoa</taxon>
        <taxon>Arthropoda</taxon>
        <taxon>Hexapoda</taxon>
        <taxon>Insecta</taxon>
        <taxon>Pterygota</taxon>
        <taxon>Neoptera</taxon>
        <taxon>Endopterygota</taxon>
        <taxon>Coleoptera</taxon>
        <taxon>Polyphaga</taxon>
        <taxon>Cucujiformia</taxon>
        <taxon>Chrysomeloidea</taxon>
        <taxon>Cerambycidae</taxon>
        <taxon>Lamiinae</taxon>
        <taxon>Monochamini</taxon>
        <taxon>Molorchus</taxon>
    </lineage>
</organism>
<dbReference type="Proteomes" id="UP001162164">
    <property type="component" value="Unassembled WGS sequence"/>
</dbReference>
<dbReference type="Pfam" id="PF04265">
    <property type="entry name" value="TPK_B1_binding"/>
    <property type="match status" value="1"/>
</dbReference>
<dbReference type="InterPro" id="IPR007371">
    <property type="entry name" value="TPK_catalytic"/>
</dbReference>
<accession>A0ABQ9K060</accession>
<evidence type="ECO:0000256" key="4">
    <source>
        <dbReference type="ARBA" id="ARBA00022840"/>
    </source>
</evidence>
<feature type="domain" description="Thiamin pyrophosphokinase catalytic" evidence="5">
    <location>
        <begin position="45"/>
        <end position="160"/>
    </location>
</feature>
<dbReference type="Gene3D" id="2.60.120.320">
    <property type="entry name" value="Thiamin pyrophosphokinase, thiamin-binding domain"/>
    <property type="match status" value="1"/>
</dbReference>
<dbReference type="InterPro" id="IPR006282">
    <property type="entry name" value="Thi_PPkinase"/>
</dbReference>
<dbReference type="EMBL" id="JAPWTJ010000063">
    <property type="protein sequence ID" value="KAJ8983743.1"/>
    <property type="molecule type" value="Genomic_DNA"/>
</dbReference>
<evidence type="ECO:0000256" key="2">
    <source>
        <dbReference type="ARBA" id="ARBA00022741"/>
    </source>
</evidence>
<keyword evidence="8" id="KW-1185">Reference proteome</keyword>
<keyword evidence="3" id="KW-0418">Kinase</keyword>